<dbReference type="SUPFAM" id="SSF89957">
    <property type="entry name" value="MTH1187/YkoF-like"/>
    <property type="match status" value="1"/>
</dbReference>
<feature type="domain" description="Thiamine-binding protein" evidence="2">
    <location>
        <begin position="5"/>
        <end position="95"/>
    </location>
</feature>
<comment type="similarity">
    <text evidence="1">Belongs to the UPF0045 family.</text>
</comment>
<dbReference type="InterPro" id="IPR029756">
    <property type="entry name" value="MTH1187/YkoF-like"/>
</dbReference>
<dbReference type="InterPro" id="IPR051614">
    <property type="entry name" value="UPF0045_domain"/>
</dbReference>
<proteinExistence type="inferred from homology"/>
<gene>
    <name evidence="3" type="ordered locus">Gbem_0373</name>
</gene>
<dbReference type="eggNOG" id="COG0011">
    <property type="taxonomic scope" value="Bacteria"/>
</dbReference>
<keyword evidence="4" id="KW-1185">Reference proteome</keyword>
<dbReference type="GO" id="GO:0005829">
    <property type="term" value="C:cytosol"/>
    <property type="evidence" value="ECO:0007669"/>
    <property type="project" value="TreeGrafter"/>
</dbReference>
<dbReference type="Pfam" id="PF01910">
    <property type="entry name" value="Thiamine_BP"/>
    <property type="match status" value="1"/>
</dbReference>
<dbReference type="KEGG" id="gbm:Gbem_0373"/>
<dbReference type="Proteomes" id="UP000008825">
    <property type="component" value="Chromosome"/>
</dbReference>
<evidence type="ECO:0000313" key="4">
    <source>
        <dbReference type="Proteomes" id="UP000008825"/>
    </source>
</evidence>
<sequence>MKVLVDLCVVPLGVGVSVSSYIAACEKVLTEAGLKIALHSYGTNIEGEWDEVFAAIKRCHEVVHGMGAPRITTTIKLGTRTDRNQSMEDKIRSVREKL</sequence>
<dbReference type="InterPro" id="IPR002767">
    <property type="entry name" value="Thiamine_BP"/>
</dbReference>
<dbReference type="RefSeq" id="WP_012528810.1">
    <property type="nucleotide sequence ID" value="NC_011146.1"/>
</dbReference>
<dbReference type="HOGENOM" id="CLU_137479_0_2_7"/>
<dbReference type="NCBIfam" id="TIGR00106">
    <property type="entry name" value="MTH1187 family thiamine-binding protein"/>
    <property type="match status" value="1"/>
</dbReference>
<evidence type="ECO:0000259" key="2">
    <source>
        <dbReference type="Pfam" id="PF01910"/>
    </source>
</evidence>
<accession>B5EAU3</accession>
<dbReference type="EMBL" id="CP001124">
    <property type="protein sequence ID" value="ACH37402.1"/>
    <property type="molecule type" value="Genomic_DNA"/>
</dbReference>
<dbReference type="PANTHER" id="PTHR33777:SF1">
    <property type="entry name" value="UPF0045 PROTEIN ECM15"/>
    <property type="match status" value="1"/>
</dbReference>
<evidence type="ECO:0000256" key="1">
    <source>
        <dbReference type="ARBA" id="ARBA00010272"/>
    </source>
</evidence>
<evidence type="ECO:0000313" key="3">
    <source>
        <dbReference type="EMBL" id="ACH37402.1"/>
    </source>
</evidence>
<protein>
    <recommendedName>
        <fullName evidence="2">Thiamine-binding protein domain-containing protein</fullName>
    </recommendedName>
</protein>
<reference evidence="3 4" key="1">
    <citation type="submission" date="2008-07" db="EMBL/GenBank/DDBJ databases">
        <title>Complete sequence of Geobacter bemidjiensis BEM.</title>
        <authorList>
            <consortium name="US DOE Joint Genome Institute"/>
            <person name="Lucas S."/>
            <person name="Copeland A."/>
            <person name="Lapidus A."/>
            <person name="Glavina del Rio T."/>
            <person name="Dalin E."/>
            <person name="Tice H."/>
            <person name="Bruce D."/>
            <person name="Goodwin L."/>
            <person name="Pitluck S."/>
            <person name="Kiss H."/>
            <person name="Brettin T."/>
            <person name="Detter J.C."/>
            <person name="Han C."/>
            <person name="Kuske C.R."/>
            <person name="Schmutz J."/>
            <person name="Larimer F."/>
            <person name="Land M."/>
            <person name="Hauser L."/>
            <person name="Kyrpides N."/>
            <person name="Lykidis A."/>
            <person name="Lovley D."/>
            <person name="Richardson P."/>
        </authorList>
    </citation>
    <scope>NUCLEOTIDE SEQUENCE [LARGE SCALE GENOMIC DNA]</scope>
    <source>
        <strain evidence="4">ATCC BAA-1014 / DSM 16622 / JCM 12645 / Bem</strain>
    </source>
</reference>
<dbReference type="OrthoDB" id="9793516at2"/>
<dbReference type="Gene3D" id="3.30.70.930">
    <property type="match status" value="1"/>
</dbReference>
<name>B5EAU3_CITBB</name>
<dbReference type="AlphaFoldDB" id="B5EAU3"/>
<organism evidence="3 4">
    <name type="scientific">Citrifermentans bemidjiense (strain ATCC BAA-1014 / DSM 16622 / JCM 12645 / Bem)</name>
    <name type="common">Geobacter bemidjiensis</name>
    <dbReference type="NCBI Taxonomy" id="404380"/>
    <lineage>
        <taxon>Bacteria</taxon>
        <taxon>Pseudomonadati</taxon>
        <taxon>Thermodesulfobacteriota</taxon>
        <taxon>Desulfuromonadia</taxon>
        <taxon>Geobacterales</taxon>
        <taxon>Geobacteraceae</taxon>
        <taxon>Citrifermentans</taxon>
    </lineage>
</organism>
<dbReference type="PANTHER" id="PTHR33777">
    <property type="entry name" value="UPF0045 PROTEIN ECM15"/>
    <property type="match status" value="1"/>
</dbReference>
<reference evidence="3 4" key="2">
    <citation type="journal article" date="2010" name="BMC Genomics">
        <title>The genome of Geobacter bemidjiensis, exemplar for the subsurface clade of Geobacter species that predominate in Fe(III)-reducing subsurface environments.</title>
        <authorList>
            <person name="Aklujkar M."/>
            <person name="Young N.D."/>
            <person name="Holmes D."/>
            <person name="Chavan M."/>
            <person name="Risso C."/>
            <person name="Kiss H.E."/>
            <person name="Han C.S."/>
            <person name="Land M.L."/>
            <person name="Lovley D.R."/>
        </authorList>
    </citation>
    <scope>NUCLEOTIDE SEQUENCE [LARGE SCALE GENOMIC DNA]</scope>
    <source>
        <strain evidence="4">ATCC BAA-1014 / DSM 16622 / JCM 12645 / Bem</strain>
    </source>
</reference>